<keyword evidence="1 7" id="KW-0028">Amino-acid biosynthesis</keyword>
<evidence type="ECO:0000256" key="1">
    <source>
        <dbReference type="ARBA" id="ARBA00022605"/>
    </source>
</evidence>
<keyword evidence="7" id="KW-0460">Magnesium</keyword>
<dbReference type="GO" id="GO:0000287">
    <property type="term" value="F:magnesium ion binding"/>
    <property type="evidence" value="ECO:0007669"/>
    <property type="project" value="UniProtKB-UniRule"/>
</dbReference>
<comment type="pathway">
    <text evidence="7">Metabolic intermediate biosynthesis; chorismate biosynthesis; chorismate from D-erythrose 4-phosphate and phosphoenolpyruvate: step 5/7.</text>
</comment>
<dbReference type="EC" id="2.7.1.71" evidence="7"/>
<dbReference type="Gene3D" id="3.40.50.300">
    <property type="entry name" value="P-loop containing nucleotide triphosphate hydrolases"/>
    <property type="match status" value="1"/>
</dbReference>
<dbReference type="Pfam" id="PF01202">
    <property type="entry name" value="SKI"/>
    <property type="match status" value="1"/>
</dbReference>
<dbReference type="UniPathway" id="UPA00053">
    <property type="reaction ID" value="UER00088"/>
</dbReference>
<dbReference type="InterPro" id="IPR031322">
    <property type="entry name" value="Shikimate/glucono_kinase"/>
</dbReference>
<proteinExistence type="inferred from homology"/>
<dbReference type="GO" id="GO:0008652">
    <property type="term" value="P:amino acid biosynthetic process"/>
    <property type="evidence" value="ECO:0007669"/>
    <property type="project" value="UniProtKB-KW"/>
</dbReference>
<feature type="binding site" evidence="7">
    <location>
        <position position="19"/>
    </location>
    <ligand>
        <name>Mg(2+)</name>
        <dbReference type="ChEBI" id="CHEBI:18420"/>
    </ligand>
</feature>
<dbReference type="HAMAP" id="MF_00109">
    <property type="entry name" value="Shikimate_kinase"/>
    <property type="match status" value="1"/>
</dbReference>
<keyword evidence="2 7" id="KW-0808">Transferase</keyword>
<organism evidence="8 9">
    <name type="scientific">Massilimicrobiota timonensis</name>
    <dbReference type="NCBI Taxonomy" id="1776392"/>
    <lineage>
        <taxon>Bacteria</taxon>
        <taxon>Bacillati</taxon>
        <taxon>Bacillota</taxon>
        <taxon>Erysipelotrichia</taxon>
        <taxon>Erysipelotrichales</taxon>
        <taxon>Erysipelotrichaceae</taxon>
        <taxon>Massilimicrobiota</taxon>
    </lineage>
</organism>
<comment type="function">
    <text evidence="7">Catalyzes the specific phosphorylation of the 3-hydroxyl group of shikimic acid using ATP as a cosubstrate.</text>
</comment>
<dbReference type="AlphaFoldDB" id="A0A1Y4T1A9"/>
<dbReference type="GO" id="GO:0009073">
    <property type="term" value="P:aromatic amino acid family biosynthetic process"/>
    <property type="evidence" value="ECO:0007669"/>
    <property type="project" value="UniProtKB-KW"/>
</dbReference>
<dbReference type="PANTHER" id="PTHR21087">
    <property type="entry name" value="SHIKIMATE KINASE"/>
    <property type="match status" value="1"/>
</dbReference>
<evidence type="ECO:0000256" key="3">
    <source>
        <dbReference type="ARBA" id="ARBA00022741"/>
    </source>
</evidence>
<keyword evidence="9" id="KW-1185">Reference proteome</keyword>
<dbReference type="GO" id="GO:0004765">
    <property type="term" value="F:shikimate kinase activity"/>
    <property type="evidence" value="ECO:0007669"/>
    <property type="project" value="UniProtKB-UniRule"/>
</dbReference>
<keyword evidence="3 7" id="KW-0547">Nucleotide-binding</keyword>
<dbReference type="GO" id="GO:0005829">
    <property type="term" value="C:cytosol"/>
    <property type="evidence" value="ECO:0007669"/>
    <property type="project" value="TreeGrafter"/>
</dbReference>
<evidence type="ECO:0000256" key="2">
    <source>
        <dbReference type="ARBA" id="ARBA00022679"/>
    </source>
</evidence>
<dbReference type="EMBL" id="NFLJ01000005">
    <property type="protein sequence ID" value="OUQ35924.1"/>
    <property type="molecule type" value="Genomic_DNA"/>
</dbReference>
<dbReference type="PRINTS" id="PR01100">
    <property type="entry name" value="SHIKIMTKNASE"/>
</dbReference>
<feature type="binding site" evidence="7">
    <location>
        <position position="60"/>
    </location>
    <ligand>
        <name>substrate</name>
    </ligand>
</feature>
<dbReference type="GO" id="GO:0009423">
    <property type="term" value="P:chorismate biosynthetic process"/>
    <property type="evidence" value="ECO:0007669"/>
    <property type="project" value="UniProtKB-UniRule"/>
</dbReference>
<comment type="similarity">
    <text evidence="7">Belongs to the shikimate kinase family.</text>
</comment>
<reference evidence="8 9" key="1">
    <citation type="journal article" date="2018" name="BMC Genomics">
        <title>Whole genome sequencing and function prediction of 133 gut anaerobes isolated from chicken caecum in pure cultures.</title>
        <authorList>
            <person name="Medvecky M."/>
            <person name="Cejkova D."/>
            <person name="Polansky O."/>
            <person name="Karasova D."/>
            <person name="Kubasova T."/>
            <person name="Cizek A."/>
            <person name="Rychlik I."/>
        </authorList>
    </citation>
    <scope>NUCLEOTIDE SEQUENCE [LARGE SCALE GENOMIC DNA]</scope>
    <source>
        <strain evidence="8 9">An13</strain>
    </source>
</reference>
<protein>
    <recommendedName>
        <fullName evidence="7">Shikimate kinase</fullName>
        <shortName evidence="7">SK</shortName>
        <ecNumber evidence="7">2.7.1.71</ecNumber>
    </recommendedName>
</protein>
<dbReference type="GO" id="GO:0005524">
    <property type="term" value="F:ATP binding"/>
    <property type="evidence" value="ECO:0007669"/>
    <property type="project" value="UniProtKB-UniRule"/>
</dbReference>
<feature type="binding site" evidence="7">
    <location>
        <begin position="15"/>
        <end position="20"/>
    </location>
    <ligand>
        <name>ATP</name>
        <dbReference type="ChEBI" id="CHEBI:30616"/>
    </ligand>
</feature>
<keyword evidence="6 7" id="KW-0057">Aromatic amino acid biosynthesis</keyword>
<feature type="binding site" evidence="7">
    <location>
        <position position="136"/>
    </location>
    <ligand>
        <name>substrate</name>
    </ligand>
</feature>
<dbReference type="Proteomes" id="UP000195305">
    <property type="component" value="Unassembled WGS sequence"/>
</dbReference>
<evidence type="ECO:0000313" key="8">
    <source>
        <dbReference type="EMBL" id="OUQ35924.1"/>
    </source>
</evidence>
<sequence>MRKDKTNVVLIGMMGCGKTTIAKLLKDKLHKQWIDMDQYIEDKYQMSISQMFDISEDYFRERETACCLEIAQQKHCIISTGGGVIQRYENIEALKQSGYIIYIDRPIPLILEDVDTSSRPLLKEGAQKLYDLYQVRHPLYLQACDYHVDNDGTLEDVCHKIIDLLKKL</sequence>
<dbReference type="PANTHER" id="PTHR21087:SF16">
    <property type="entry name" value="SHIKIMATE KINASE 1, CHLOROPLASTIC"/>
    <property type="match status" value="1"/>
</dbReference>
<comment type="catalytic activity">
    <reaction evidence="7">
        <text>shikimate + ATP = 3-phosphoshikimate + ADP + H(+)</text>
        <dbReference type="Rhea" id="RHEA:13121"/>
        <dbReference type="ChEBI" id="CHEBI:15378"/>
        <dbReference type="ChEBI" id="CHEBI:30616"/>
        <dbReference type="ChEBI" id="CHEBI:36208"/>
        <dbReference type="ChEBI" id="CHEBI:145989"/>
        <dbReference type="ChEBI" id="CHEBI:456216"/>
        <dbReference type="EC" id="2.7.1.71"/>
    </reaction>
</comment>
<dbReference type="SUPFAM" id="SSF52540">
    <property type="entry name" value="P-loop containing nucleoside triphosphate hydrolases"/>
    <property type="match status" value="1"/>
</dbReference>
<dbReference type="PROSITE" id="PS51257">
    <property type="entry name" value="PROKAR_LIPOPROTEIN"/>
    <property type="match status" value="1"/>
</dbReference>
<dbReference type="InterPro" id="IPR000623">
    <property type="entry name" value="Shikimate_kinase/TSH1"/>
</dbReference>
<accession>A0A1Y4T1A9</accession>
<keyword evidence="5 7" id="KW-0067">ATP-binding</keyword>
<keyword evidence="4 7" id="KW-0418">Kinase</keyword>
<dbReference type="OrthoDB" id="9800332at2"/>
<comment type="subunit">
    <text evidence="7">Monomer.</text>
</comment>
<comment type="caution">
    <text evidence="8">The sequence shown here is derived from an EMBL/GenBank/DDBJ whole genome shotgun (WGS) entry which is preliminary data.</text>
</comment>
<gene>
    <name evidence="7" type="primary">aroK</name>
    <name evidence="8" type="ORF">B5E75_02515</name>
</gene>
<keyword evidence="7" id="KW-0479">Metal-binding</keyword>
<comment type="subcellular location">
    <subcellularLocation>
        <location evidence="7">Cytoplasm</location>
    </subcellularLocation>
</comment>
<evidence type="ECO:0000256" key="5">
    <source>
        <dbReference type="ARBA" id="ARBA00022840"/>
    </source>
</evidence>
<keyword evidence="7" id="KW-0963">Cytoplasm</keyword>
<feature type="binding site" evidence="7">
    <location>
        <position position="82"/>
    </location>
    <ligand>
        <name>substrate</name>
    </ligand>
</feature>
<evidence type="ECO:0000256" key="4">
    <source>
        <dbReference type="ARBA" id="ARBA00022777"/>
    </source>
</evidence>
<feature type="binding site" evidence="7">
    <location>
        <position position="119"/>
    </location>
    <ligand>
        <name>ATP</name>
        <dbReference type="ChEBI" id="CHEBI:30616"/>
    </ligand>
</feature>
<comment type="caution">
    <text evidence="7">Lacks conserved residue(s) required for the propagation of feature annotation.</text>
</comment>
<feature type="binding site" evidence="7">
    <location>
        <position position="37"/>
    </location>
    <ligand>
        <name>substrate</name>
    </ligand>
</feature>
<evidence type="ECO:0000313" key="9">
    <source>
        <dbReference type="Proteomes" id="UP000195305"/>
    </source>
</evidence>
<comment type="cofactor">
    <cofactor evidence="7">
        <name>Mg(2+)</name>
        <dbReference type="ChEBI" id="CHEBI:18420"/>
    </cofactor>
    <text evidence="7">Binds 1 Mg(2+) ion per subunit.</text>
</comment>
<name>A0A1Y4T1A9_9FIRM</name>
<dbReference type="RefSeq" id="WP_087357223.1">
    <property type="nucleotide sequence ID" value="NZ_NFLJ01000005.1"/>
</dbReference>
<evidence type="ECO:0000256" key="7">
    <source>
        <dbReference type="HAMAP-Rule" id="MF_00109"/>
    </source>
</evidence>
<dbReference type="InterPro" id="IPR027417">
    <property type="entry name" value="P-loop_NTPase"/>
</dbReference>
<evidence type="ECO:0000256" key="6">
    <source>
        <dbReference type="ARBA" id="ARBA00023141"/>
    </source>
</evidence>
<dbReference type="CDD" id="cd00464">
    <property type="entry name" value="SK"/>
    <property type="match status" value="1"/>
</dbReference>